<feature type="domain" description="DDE Tnp4" evidence="3">
    <location>
        <begin position="1"/>
        <end position="56"/>
    </location>
</feature>
<evidence type="ECO:0000256" key="1">
    <source>
        <dbReference type="ARBA" id="ARBA00001968"/>
    </source>
</evidence>
<evidence type="ECO:0000313" key="5">
    <source>
        <dbReference type="Proteomes" id="UP001153678"/>
    </source>
</evidence>
<comment type="caution">
    <text evidence="4">The sequence shown here is derived from an EMBL/GenBank/DDBJ whole genome shotgun (WGS) entry which is preliminary data.</text>
</comment>
<dbReference type="Proteomes" id="UP001153678">
    <property type="component" value="Unassembled WGS sequence"/>
</dbReference>
<comment type="cofactor">
    <cofactor evidence="1">
        <name>a divalent metal cation</name>
        <dbReference type="ChEBI" id="CHEBI:60240"/>
    </cofactor>
</comment>
<sequence>MDGSHIPIHAPFKNDARYVNRKSFHSINLLGIVDHQERSVHDARVFSRSSLYHEISLHPEQWVP</sequence>
<dbReference type="GO" id="GO:0046872">
    <property type="term" value="F:metal ion binding"/>
    <property type="evidence" value="ECO:0007669"/>
    <property type="project" value="UniProtKB-KW"/>
</dbReference>
<proteinExistence type="predicted"/>
<evidence type="ECO:0000256" key="2">
    <source>
        <dbReference type="ARBA" id="ARBA00022723"/>
    </source>
</evidence>
<feature type="non-terminal residue" evidence="4">
    <location>
        <position position="64"/>
    </location>
</feature>
<dbReference type="AlphaFoldDB" id="A0A9W4WVQ2"/>
<accession>A0A9W4WVQ2</accession>
<dbReference type="InterPro" id="IPR027806">
    <property type="entry name" value="HARBI1_dom"/>
</dbReference>
<gene>
    <name evidence="4" type="ORF">FWILDA_LOCUS14523</name>
</gene>
<evidence type="ECO:0000259" key="3">
    <source>
        <dbReference type="Pfam" id="PF13359"/>
    </source>
</evidence>
<evidence type="ECO:0000313" key="4">
    <source>
        <dbReference type="EMBL" id="CAI2190330.1"/>
    </source>
</evidence>
<reference evidence="4" key="1">
    <citation type="submission" date="2022-08" db="EMBL/GenBank/DDBJ databases">
        <authorList>
            <person name="Kallberg Y."/>
            <person name="Tangrot J."/>
            <person name="Rosling A."/>
        </authorList>
    </citation>
    <scope>NUCLEOTIDE SEQUENCE</scope>
    <source>
        <strain evidence="4">Wild A</strain>
    </source>
</reference>
<name>A0A9W4WVQ2_9GLOM</name>
<protein>
    <submittedName>
        <fullName evidence="4">16042_t:CDS:1</fullName>
    </submittedName>
</protein>
<keyword evidence="5" id="KW-1185">Reference proteome</keyword>
<keyword evidence="2" id="KW-0479">Metal-binding</keyword>
<dbReference type="EMBL" id="CAMKVN010006477">
    <property type="protein sequence ID" value="CAI2190330.1"/>
    <property type="molecule type" value="Genomic_DNA"/>
</dbReference>
<dbReference type="OrthoDB" id="2415966at2759"/>
<organism evidence="4 5">
    <name type="scientific">Funneliformis geosporum</name>
    <dbReference type="NCBI Taxonomy" id="1117311"/>
    <lineage>
        <taxon>Eukaryota</taxon>
        <taxon>Fungi</taxon>
        <taxon>Fungi incertae sedis</taxon>
        <taxon>Mucoromycota</taxon>
        <taxon>Glomeromycotina</taxon>
        <taxon>Glomeromycetes</taxon>
        <taxon>Glomerales</taxon>
        <taxon>Glomeraceae</taxon>
        <taxon>Funneliformis</taxon>
    </lineage>
</organism>
<dbReference type="Pfam" id="PF13359">
    <property type="entry name" value="DDE_Tnp_4"/>
    <property type="match status" value="1"/>
</dbReference>